<keyword evidence="1" id="KW-0677">Repeat</keyword>
<dbReference type="Pfam" id="PF12796">
    <property type="entry name" value="Ank_2"/>
    <property type="match status" value="1"/>
</dbReference>
<evidence type="ECO:0000256" key="1">
    <source>
        <dbReference type="ARBA" id="ARBA00022737"/>
    </source>
</evidence>
<dbReference type="SUPFAM" id="SSF48403">
    <property type="entry name" value="Ankyrin repeat"/>
    <property type="match status" value="1"/>
</dbReference>
<dbReference type="PROSITE" id="PS50088">
    <property type="entry name" value="ANK_REPEAT"/>
    <property type="match status" value="2"/>
</dbReference>
<dbReference type="AlphaFoldDB" id="A0A395N7J8"/>
<dbReference type="EMBL" id="PXOA01000985">
    <property type="protein sequence ID" value="RFU72098.1"/>
    <property type="molecule type" value="Genomic_DNA"/>
</dbReference>
<dbReference type="Gene3D" id="1.25.40.20">
    <property type="entry name" value="Ankyrin repeat-containing domain"/>
    <property type="match status" value="2"/>
</dbReference>
<name>A0A395N7J8_TRIAR</name>
<dbReference type="OrthoDB" id="194358at2759"/>
<evidence type="ECO:0000256" key="3">
    <source>
        <dbReference type="PROSITE-ProRule" id="PRU00023"/>
    </source>
</evidence>
<dbReference type="PANTHER" id="PTHR24166">
    <property type="entry name" value="ROLLING PEBBLES, ISOFORM B"/>
    <property type="match status" value="1"/>
</dbReference>
<feature type="compositionally biased region" description="Polar residues" evidence="4">
    <location>
        <begin position="159"/>
        <end position="168"/>
    </location>
</feature>
<sequence length="727" mass="80426">MSGRSMSMLVIPTQSSSPNNQPTTPNGRPPTWSTSAQRKMARLYLYTTLPVEKIRAIINAHSPDRTIKQSSANKRLQLLFDKEPRWLHPHDVEDMGRRVTELANSPTQLRAASEMQFPSSHQGQDQSPLFGRSNHLEGSMMAGSRPSSASPSDECSESTHSNDACTESQPALPYALSGIPEEGASEIWGNRGDFADFDRSDSPFASFLHKTTFMTESSANTTGTFREHLQGYTEPYVQVVKRLVKRFTSPALGQPGMPGQRGMYVDWDRDWIAGEAQYSTSTDCILLPGDFLQPDFATRCAKVPGIAPSWLLLSQHAHFTWVNQKGITNHAVSLLSDGITAQDAVLRDCFGNTVLHFLAVCAFPSILIQALKRVQYFNIINLQNTAGQTFMHLLNCNKEWGKAELGILMNTALYQGFDLHARDCYGRSAFHILSTLGVLRCELPLLGSDPREFPKRDAFGKTPLVIQLNRGIQDFAGGPIQGTEHNAVYSTPDPALDPTLSNNPSLSKESRGLQKIRASLMNPYYEDESGRNGLHCLAMATLSLESIQEKYKTGDLTQKHSSLHNNRHSGDSSEEVLQFRFSILRNLLDSGLDPNHRDIYGNTPLMAFAGALPEEDEYKIGPAMLKLLILKGADVNARNRTGDTALHVAVRFHRKLAVRALVEGGANVHVLNADQQGLLAMCDMKLNKDPGEYGKYSACRAWLSGQANAVQHPSLFQQWLMDAPSRD</sequence>
<dbReference type="Proteomes" id="UP000266272">
    <property type="component" value="Unassembled WGS sequence"/>
</dbReference>
<keyword evidence="6" id="KW-1185">Reference proteome</keyword>
<comment type="caution">
    <text evidence="5">The sequence shown here is derived from an EMBL/GenBank/DDBJ whole genome shotgun (WGS) entry which is preliminary data.</text>
</comment>
<protein>
    <submittedName>
        <fullName evidence="5">Ankyrin repeat</fullName>
    </submittedName>
</protein>
<dbReference type="InterPro" id="IPR050889">
    <property type="entry name" value="Dendritic_Spine_Reg/Scaffold"/>
</dbReference>
<dbReference type="InterPro" id="IPR002110">
    <property type="entry name" value="Ankyrin_rpt"/>
</dbReference>
<feature type="compositionally biased region" description="Polar residues" evidence="4">
    <location>
        <begin position="113"/>
        <end position="127"/>
    </location>
</feature>
<dbReference type="PANTHER" id="PTHR24166:SF48">
    <property type="entry name" value="PROTEIN VAPYRIN"/>
    <property type="match status" value="1"/>
</dbReference>
<feature type="repeat" description="ANK" evidence="3">
    <location>
        <begin position="600"/>
        <end position="640"/>
    </location>
</feature>
<proteinExistence type="predicted"/>
<feature type="region of interest" description="Disordered" evidence="4">
    <location>
        <begin position="1"/>
        <end position="36"/>
    </location>
</feature>
<evidence type="ECO:0000256" key="4">
    <source>
        <dbReference type="SAM" id="MobiDB-lite"/>
    </source>
</evidence>
<organism evidence="5 6">
    <name type="scientific">Trichoderma arundinaceum</name>
    <dbReference type="NCBI Taxonomy" id="490622"/>
    <lineage>
        <taxon>Eukaryota</taxon>
        <taxon>Fungi</taxon>
        <taxon>Dikarya</taxon>
        <taxon>Ascomycota</taxon>
        <taxon>Pezizomycotina</taxon>
        <taxon>Sordariomycetes</taxon>
        <taxon>Hypocreomycetidae</taxon>
        <taxon>Hypocreales</taxon>
        <taxon>Hypocreaceae</taxon>
        <taxon>Trichoderma</taxon>
    </lineage>
</organism>
<feature type="compositionally biased region" description="Polar residues" evidence="4">
    <location>
        <begin position="12"/>
        <end position="36"/>
    </location>
</feature>
<gene>
    <name evidence="5" type="ORF">TARUN_10162</name>
</gene>
<feature type="compositionally biased region" description="Low complexity" evidence="4">
    <location>
        <begin position="138"/>
        <end position="153"/>
    </location>
</feature>
<evidence type="ECO:0000313" key="6">
    <source>
        <dbReference type="Proteomes" id="UP000266272"/>
    </source>
</evidence>
<reference evidence="5 6" key="1">
    <citation type="journal article" date="2018" name="PLoS Pathog.">
        <title>Evolution of structural diversity of trichothecenes, a family of toxins produced by plant pathogenic and entomopathogenic fungi.</title>
        <authorList>
            <person name="Proctor R.H."/>
            <person name="McCormick S.P."/>
            <person name="Kim H.S."/>
            <person name="Cardoza R.E."/>
            <person name="Stanley A.M."/>
            <person name="Lindo L."/>
            <person name="Kelly A."/>
            <person name="Brown D.W."/>
            <person name="Lee T."/>
            <person name="Vaughan M.M."/>
            <person name="Alexander N.J."/>
            <person name="Busman M."/>
            <person name="Gutierrez S."/>
        </authorList>
    </citation>
    <scope>NUCLEOTIDE SEQUENCE [LARGE SCALE GENOMIC DNA]</scope>
    <source>
        <strain evidence="5 6">IBT 40837</strain>
    </source>
</reference>
<feature type="repeat" description="ANK" evidence="3">
    <location>
        <begin position="641"/>
        <end position="673"/>
    </location>
</feature>
<keyword evidence="2 3" id="KW-0040">ANK repeat</keyword>
<dbReference type="STRING" id="490622.A0A395N7J8"/>
<dbReference type="InterPro" id="IPR036770">
    <property type="entry name" value="Ankyrin_rpt-contain_sf"/>
</dbReference>
<evidence type="ECO:0000256" key="2">
    <source>
        <dbReference type="ARBA" id="ARBA00023043"/>
    </source>
</evidence>
<dbReference type="PROSITE" id="PS50297">
    <property type="entry name" value="ANK_REP_REGION"/>
    <property type="match status" value="1"/>
</dbReference>
<dbReference type="SMART" id="SM00248">
    <property type="entry name" value="ANK"/>
    <property type="match status" value="3"/>
</dbReference>
<accession>A0A395N7J8</accession>
<feature type="region of interest" description="Disordered" evidence="4">
    <location>
        <begin position="113"/>
        <end position="168"/>
    </location>
</feature>
<evidence type="ECO:0000313" key="5">
    <source>
        <dbReference type="EMBL" id="RFU72098.1"/>
    </source>
</evidence>